<dbReference type="GO" id="GO:0006281">
    <property type="term" value="P:DNA repair"/>
    <property type="evidence" value="ECO:0007669"/>
    <property type="project" value="InterPro"/>
</dbReference>
<evidence type="ECO:0000256" key="1">
    <source>
        <dbReference type="ARBA" id="ARBA00004123"/>
    </source>
</evidence>
<sequence length="453" mass="51652">MTSVLSGPSVQHGSKLNVRDHDGLYGLIGPSAPSMVAQLRKPRQKEDGVTKWEWKKFSNSARKDSLRLCHWAKSNENSNAYQFSKYNKHPPEYSYNDEEYGRLLEDPEWTRDETDYLFSVVKNYDQRWHVIYDRYYYNSGRERTVEDLKDRFCHACRRLVKDRITDPEARKKALEPYQFDKDRELTRKRYLSNLDGRAPREIEEEEALFLEIKRLEQNERKFKRDREELLRTLAGIESGLPDIVEDELPLSLFDSSKNNKRKRGTADAESPISTPIPPSATLSALGTTKRTAPVNPKIPPEDPIQCIRHIELSPTTPATKAAHQPSFLRTFKLPNPKTSTHVRLVSTLQEVGLTYNRLVMPTEGNVALLHTAVDAATALIEHRKALEKVEADIAALKEKHGVEGDVASEMGMEEYGHGRSLSVATSARSARNKRGRSLSASSADTVPQQKRKR</sequence>
<dbReference type="SUPFAM" id="SSF46689">
    <property type="entry name" value="Homeodomain-like"/>
    <property type="match status" value="1"/>
</dbReference>
<dbReference type="GO" id="GO:0000812">
    <property type="term" value="C:Swr1 complex"/>
    <property type="evidence" value="ECO:0007669"/>
    <property type="project" value="TreeGrafter"/>
</dbReference>
<dbReference type="InterPro" id="IPR032563">
    <property type="entry name" value="DAMP1_SANT-like"/>
</dbReference>
<keyword evidence="6" id="KW-0804">Transcription</keyword>
<dbReference type="PANTHER" id="PTHR12855">
    <property type="entry name" value="DNA METHYLTRANSFERASE 1-ASSOCIATED PROTEIN 1 FAMILY MEMBER"/>
    <property type="match status" value="1"/>
</dbReference>
<dbReference type="GO" id="GO:0035267">
    <property type="term" value="C:NuA4 histone acetyltransferase complex"/>
    <property type="evidence" value="ECO:0007669"/>
    <property type="project" value="InterPro"/>
</dbReference>
<feature type="compositionally biased region" description="Polar residues" evidence="8">
    <location>
        <begin position="438"/>
        <end position="453"/>
    </location>
</feature>
<accession>A0A0D7BUV9</accession>
<dbReference type="STRING" id="1314674.A0A0D7BUV9"/>
<keyword evidence="5" id="KW-0805">Transcription regulation</keyword>
<evidence type="ECO:0000259" key="9">
    <source>
        <dbReference type="Pfam" id="PF16282"/>
    </source>
</evidence>
<dbReference type="AlphaFoldDB" id="A0A0D7BUV9"/>
<dbReference type="InterPro" id="IPR009057">
    <property type="entry name" value="Homeodomain-like_sf"/>
</dbReference>
<evidence type="ECO:0000256" key="5">
    <source>
        <dbReference type="ARBA" id="ARBA00023015"/>
    </source>
</evidence>
<evidence type="ECO:0000256" key="2">
    <source>
        <dbReference type="ARBA" id="ARBA00006918"/>
    </source>
</evidence>
<evidence type="ECO:0000313" key="10">
    <source>
        <dbReference type="EMBL" id="KIY74187.1"/>
    </source>
</evidence>
<keyword evidence="11" id="KW-1185">Reference proteome</keyword>
<keyword evidence="4" id="KW-0156">Chromatin regulator</keyword>
<dbReference type="EMBL" id="KN880432">
    <property type="protein sequence ID" value="KIY74187.1"/>
    <property type="molecule type" value="Genomic_DNA"/>
</dbReference>
<keyword evidence="7" id="KW-0539">Nucleus</keyword>
<name>A0A0D7BUV9_9AGAR</name>
<protein>
    <recommendedName>
        <fullName evidence="3">SWR1-complex protein 4</fullName>
    </recommendedName>
</protein>
<feature type="domain" description="DAMP1 SANT/Myb-like" evidence="9">
    <location>
        <begin position="81"/>
        <end position="160"/>
    </location>
</feature>
<dbReference type="OrthoDB" id="19740at2759"/>
<dbReference type="GO" id="GO:0003714">
    <property type="term" value="F:transcription corepressor activity"/>
    <property type="evidence" value="ECO:0007669"/>
    <property type="project" value="TreeGrafter"/>
</dbReference>
<dbReference type="Gene3D" id="1.10.10.60">
    <property type="entry name" value="Homeodomain-like"/>
    <property type="match status" value="1"/>
</dbReference>
<evidence type="ECO:0000256" key="6">
    <source>
        <dbReference type="ARBA" id="ARBA00023163"/>
    </source>
</evidence>
<dbReference type="GO" id="GO:0006338">
    <property type="term" value="P:chromatin remodeling"/>
    <property type="evidence" value="ECO:0007669"/>
    <property type="project" value="InterPro"/>
</dbReference>
<evidence type="ECO:0000256" key="7">
    <source>
        <dbReference type="ARBA" id="ARBA00023242"/>
    </source>
</evidence>
<feature type="region of interest" description="Disordered" evidence="8">
    <location>
        <begin position="413"/>
        <end position="453"/>
    </location>
</feature>
<dbReference type="PANTHER" id="PTHR12855:SF10">
    <property type="entry name" value="DNA METHYLTRANSFERASE 1-ASSOCIATED PROTEIN 1"/>
    <property type="match status" value="1"/>
</dbReference>
<proteinExistence type="inferred from homology"/>
<reference evidence="10 11" key="1">
    <citation type="journal article" date="2015" name="Fungal Genet. Biol.">
        <title>Evolution of novel wood decay mechanisms in Agaricales revealed by the genome sequences of Fistulina hepatica and Cylindrobasidium torrendii.</title>
        <authorList>
            <person name="Floudas D."/>
            <person name="Held B.W."/>
            <person name="Riley R."/>
            <person name="Nagy L.G."/>
            <person name="Koehler G."/>
            <person name="Ransdell A.S."/>
            <person name="Younus H."/>
            <person name="Chow J."/>
            <person name="Chiniquy J."/>
            <person name="Lipzen A."/>
            <person name="Tritt A."/>
            <person name="Sun H."/>
            <person name="Haridas S."/>
            <person name="LaButti K."/>
            <person name="Ohm R.A."/>
            <person name="Kues U."/>
            <person name="Blanchette R.A."/>
            <person name="Grigoriev I.V."/>
            <person name="Minto R.E."/>
            <person name="Hibbett D.S."/>
        </authorList>
    </citation>
    <scope>NUCLEOTIDE SEQUENCE [LARGE SCALE GENOMIC DNA]</scope>
    <source>
        <strain evidence="10 11">FP15055 ss-10</strain>
    </source>
</reference>
<comment type="similarity">
    <text evidence="2">Belongs to the SWC4 family.</text>
</comment>
<evidence type="ECO:0000256" key="3">
    <source>
        <dbReference type="ARBA" id="ARBA00019132"/>
    </source>
</evidence>
<comment type="subcellular location">
    <subcellularLocation>
        <location evidence="1">Nucleus</location>
    </subcellularLocation>
</comment>
<evidence type="ECO:0000256" key="8">
    <source>
        <dbReference type="SAM" id="MobiDB-lite"/>
    </source>
</evidence>
<dbReference type="InterPro" id="IPR027109">
    <property type="entry name" value="Swc4/Dmap1"/>
</dbReference>
<dbReference type="Proteomes" id="UP000054007">
    <property type="component" value="Unassembled WGS sequence"/>
</dbReference>
<dbReference type="GO" id="GO:0000122">
    <property type="term" value="P:negative regulation of transcription by RNA polymerase II"/>
    <property type="evidence" value="ECO:0007669"/>
    <property type="project" value="TreeGrafter"/>
</dbReference>
<gene>
    <name evidence="10" type="ORF">CYLTODRAFT_385709</name>
</gene>
<evidence type="ECO:0000256" key="4">
    <source>
        <dbReference type="ARBA" id="ARBA00022853"/>
    </source>
</evidence>
<dbReference type="Pfam" id="PF16282">
    <property type="entry name" value="SANT_DAMP1_like"/>
    <property type="match status" value="1"/>
</dbReference>
<evidence type="ECO:0000313" key="11">
    <source>
        <dbReference type="Proteomes" id="UP000054007"/>
    </source>
</evidence>
<feature type="region of interest" description="Disordered" evidence="8">
    <location>
        <begin position="254"/>
        <end position="302"/>
    </location>
</feature>
<organism evidence="10 11">
    <name type="scientific">Cylindrobasidium torrendii FP15055 ss-10</name>
    <dbReference type="NCBI Taxonomy" id="1314674"/>
    <lineage>
        <taxon>Eukaryota</taxon>
        <taxon>Fungi</taxon>
        <taxon>Dikarya</taxon>
        <taxon>Basidiomycota</taxon>
        <taxon>Agaricomycotina</taxon>
        <taxon>Agaricomycetes</taxon>
        <taxon>Agaricomycetidae</taxon>
        <taxon>Agaricales</taxon>
        <taxon>Marasmiineae</taxon>
        <taxon>Physalacriaceae</taxon>
        <taxon>Cylindrobasidium</taxon>
    </lineage>
</organism>